<feature type="transmembrane region" description="Helical" evidence="7">
    <location>
        <begin position="20"/>
        <end position="38"/>
    </location>
</feature>
<keyword evidence="3" id="KW-1003">Cell membrane</keyword>
<keyword evidence="5 7" id="KW-1133">Transmembrane helix</keyword>
<comment type="caution">
    <text evidence="9">The sequence shown here is derived from an EMBL/GenBank/DDBJ whole genome shotgun (WGS) entry which is preliminary data.</text>
</comment>
<keyword evidence="10" id="KW-1185">Reference proteome</keyword>
<dbReference type="InterPro" id="IPR035906">
    <property type="entry name" value="MetI-like_sf"/>
</dbReference>
<comment type="similarity">
    <text evidence="7">Belongs to the binding-protein-dependent transport system permease family.</text>
</comment>
<proteinExistence type="inferred from homology"/>
<dbReference type="Gene3D" id="1.10.3720.10">
    <property type="entry name" value="MetI-like"/>
    <property type="match status" value="1"/>
</dbReference>
<comment type="subcellular location">
    <subcellularLocation>
        <location evidence="1 7">Cell membrane</location>
        <topology evidence="1 7">Multi-pass membrane protein</topology>
    </subcellularLocation>
</comment>
<sequence>MRGWRRFRYFIVGREYDQGIVFKCFLYLIFICTAYIYLNPIFYMLSTLFKGYNDLLDPTVTWIPTELFLGHLEYAWDALHYSRSFMISLGVSGLSAVFHCFSCAVAGYAFARLQFPMKKLWFACLILSFIMPAQVIILPTILAFNELGFSNSIVTLIIPSLFGHGVRGALFVIIFRQFFMTQPKELEEAARMDGANAVRIFLKVVYPLAKPAILVVFLFTFVWTWNDIYYPTMFLTGAEVVPLSAQMSRLDMAIQSLMQKGTAPAIYFEPIKMGASFLVIMPPLVLYTFAQRWFIESVERTGIVE</sequence>
<evidence type="ECO:0000256" key="7">
    <source>
        <dbReference type="RuleBase" id="RU363032"/>
    </source>
</evidence>
<keyword evidence="4 7" id="KW-0812">Transmembrane</keyword>
<name>A0ABW0R3Y4_9BACL</name>
<evidence type="ECO:0000256" key="1">
    <source>
        <dbReference type="ARBA" id="ARBA00004651"/>
    </source>
</evidence>
<dbReference type="PANTHER" id="PTHR43744:SF12">
    <property type="entry name" value="ABC TRANSPORTER PERMEASE PROTEIN MG189-RELATED"/>
    <property type="match status" value="1"/>
</dbReference>
<organism evidence="9 10">
    <name type="scientific">Cohnella yongneupensis</name>
    <dbReference type="NCBI Taxonomy" id="425006"/>
    <lineage>
        <taxon>Bacteria</taxon>
        <taxon>Bacillati</taxon>
        <taxon>Bacillota</taxon>
        <taxon>Bacilli</taxon>
        <taxon>Bacillales</taxon>
        <taxon>Paenibacillaceae</taxon>
        <taxon>Cohnella</taxon>
    </lineage>
</organism>
<evidence type="ECO:0000256" key="3">
    <source>
        <dbReference type="ARBA" id="ARBA00022475"/>
    </source>
</evidence>
<reference evidence="10" key="1">
    <citation type="journal article" date="2019" name="Int. J. Syst. Evol. Microbiol.">
        <title>The Global Catalogue of Microorganisms (GCM) 10K type strain sequencing project: providing services to taxonomists for standard genome sequencing and annotation.</title>
        <authorList>
            <consortium name="The Broad Institute Genomics Platform"/>
            <consortium name="The Broad Institute Genome Sequencing Center for Infectious Disease"/>
            <person name="Wu L."/>
            <person name="Ma J."/>
        </authorList>
    </citation>
    <scope>NUCLEOTIDE SEQUENCE [LARGE SCALE GENOMIC DNA]</scope>
    <source>
        <strain evidence="10">CGMCC 1.18578</strain>
    </source>
</reference>
<feature type="domain" description="ABC transmembrane type-1" evidence="8">
    <location>
        <begin position="85"/>
        <end position="290"/>
    </location>
</feature>
<dbReference type="Pfam" id="PF00528">
    <property type="entry name" value="BPD_transp_1"/>
    <property type="match status" value="1"/>
</dbReference>
<dbReference type="Proteomes" id="UP001596108">
    <property type="component" value="Unassembled WGS sequence"/>
</dbReference>
<protein>
    <submittedName>
        <fullName evidence="9">Carbohydrate ABC transporter permease</fullName>
    </submittedName>
</protein>
<evidence type="ECO:0000313" key="10">
    <source>
        <dbReference type="Proteomes" id="UP001596108"/>
    </source>
</evidence>
<dbReference type="SUPFAM" id="SSF161098">
    <property type="entry name" value="MetI-like"/>
    <property type="match status" value="1"/>
</dbReference>
<dbReference type="PANTHER" id="PTHR43744">
    <property type="entry name" value="ABC TRANSPORTER PERMEASE PROTEIN MG189-RELATED-RELATED"/>
    <property type="match status" value="1"/>
</dbReference>
<feature type="transmembrane region" description="Helical" evidence="7">
    <location>
        <begin position="156"/>
        <end position="179"/>
    </location>
</feature>
<dbReference type="RefSeq" id="WP_378112443.1">
    <property type="nucleotide sequence ID" value="NZ_JBHSNC010000042.1"/>
</dbReference>
<evidence type="ECO:0000256" key="6">
    <source>
        <dbReference type="ARBA" id="ARBA00023136"/>
    </source>
</evidence>
<dbReference type="EMBL" id="JBHSNC010000042">
    <property type="protein sequence ID" value="MFC5530507.1"/>
    <property type="molecule type" value="Genomic_DNA"/>
</dbReference>
<gene>
    <name evidence="9" type="ORF">ACFPQ4_13805</name>
</gene>
<feature type="transmembrane region" description="Helical" evidence="7">
    <location>
        <begin position="120"/>
        <end position="144"/>
    </location>
</feature>
<keyword evidence="6 7" id="KW-0472">Membrane</keyword>
<evidence type="ECO:0000259" key="8">
    <source>
        <dbReference type="PROSITE" id="PS50928"/>
    </source>
</evidence>
<evidence type="ECO:0000313" key="9">
    <source>
        <dbReference type="EMBL" id="MFC5530507.1"/>
    </source>
</evidence>
<dbReference type="CDD" id="cd06261">
    <property type="entry name" value="TM_PBP2"/>
    <property type="match status" value="1"/>
</dbReference>
<dbReference type="PROSITE" id="PS50928">
    <property type="entry name" value="ABC_TM1"/>
    <property type="match status" value="1"/>
</dbReference>
<feature type="transmembrane region" description="Helical" evidence="7">
    <location>
        <begin position="200"/>
        <end position="222"/>
    </location>
</feature>
<dbReference type="InterPro" id="IPR000515">
    <property type="entry name" value="MetI-like"/>
</dbReference>
<evidence type="ECO:0000256" key="5">
    <source>
        <dbReference type="ARBA" id="ARBA00022989"/>
    </source>
</evidence>
<keyword evidence="2 7" id="KW-0813">Transport</keyword>
<feature type="transmembrane region" description="Helical" evidence="7">
    <location>
        <begin position="85"/>
        <end position="108"/>
    </location>
</feature>
<feature type="transmembrane region" description="Helical" evidence="7">
    <location>
        <begin position="266"/>
        <end position="290"/>
    </location>
</feature>
<evidence type="ECO:0000256" key="4">
    <source>
        <dbReference type="ARBA" id="ARBA00022692"/>
    </source>
</evidence>
<accession>A0ABW0R3Y4</accession>
<evidence type="ECO:0000256" key="2">
    <source>
        <dbReference type="ARBA" id="ARBA00022448"/>
    </source>
</evidence>